<keyword evidence="2" id="KW-1185">Reference proteome</keyword>
<reference evidence="1 2" key="1">
    <citation type="submission" date="2013-03" db="EMBL/GenBank/DDBJ databases">
        <authorList>
            <person name="Le V."/>
        </authorList>
    </citation>
    <scope>NUCLEOTIDE SEQUENCE [LARGE SCALE GENOMIC DNA]</scope>
    <source>
        <strain evidence="1 2">BiD32</strain>
    </source>
</reference>
<comment type="caution">
    <text evidence="1">The sequence shown here is derived from an EMBL/GenBank/DDBJ whole genome shotgun (WGS) entry which is preliminary data.</text>
</comment>
<name>N1MMF9_9SPHN</name>
<protein>
    <submittedName>
        <fullName evidence="1">Uncharacterized protein</fullName>
    </submittedName>
</protein>
<proteinExistence type="predicted"/>
<organism evidence="1 2">
    <name type="scientific">Sphingobium indicum BiD32</name>
    <dbReference type="NCBI Taxonomy" id="1301087"/>
    <lineage>
        <taxon>Bacteria</taxon>
        <taxon>Pseudomonadati</taxon>
        <taxon>Pseudomonadota</taxon>
        <taxon>Alphaproteobacteria</taxon>
        <taxon>Sphingomonadales</taxon>
        <taxon>Sphingomonadaceae</taxon>
        <taxon>Sphingobium</taxon>
    </lineage>
</organism>
<accession>N1MMF9</accession>
<reference evidence="2" key="2">
    <citation type="submission" date="2013-04" db="EMBL/GenBank/DDBJ databases">
        <title>Bisphenol A degrading Sphingobium sp. strain BiD32.</title>
        <authorList>
            <person name="Nielsen J.L."/>
            <person name="Zhou N.A."/>
            <person name="Kjeldal H."/>
        </authorList>
    </citation>
    <scope>NUCLEOTIDE SEQUENCE [LARGE SCALE GENOMIC DNA]</scope>
    <source>
        <strain evidence="2">BiD32</strain>
    </source>
</reference>
<dbReference type="AlphaFoldDB" id="N1MMF9"/>
<dbReference type="EMBL" id="CAVK010000136">
    <property type="protein sequence ID" value="CCW18395.1"/>
    <property type="molecule type" value="Genomic_DNA"/>
</dbReference>
<gene>
    <name evidence="1" type="ORF">EBBID32_27480</name>
</gene>
<sequence>MQGHAHDVICHGKQRPGVDMIAVWPIAAAQCCGLPRNNAVWTHF</sequence>
<evidence type="ECO:0000313" key="2">
    <source>
        <dbReference type="Proteomes" id="UP000013201"/>
    </source>
</evidence>
<evidence type="ECO:0000313" key="1">
    <source>
        <dbReference type="EMBL" id="CCW18395.1"/>
    </source>
</evidence>
<dbReference type="Proteomes" id="UP000013201">
    <property type="component" value="Unassembled WGS sequence"/>
</dbReference>